<dbReference type="PANTHER" id="PTHR31719:SF179">
    <property type="entry name" value="OS08G0148400 PROTEIN"/>
    <property type="match status" value="1"/>
</dbReference>
<evidence type="ECO:0000313" key="8">
    <source>
        <dbReference type="Proteomes" id="UP001187471"/>
    </source>
</evidence>
<dbReference type="AlphaFoldDB" id="A0AA88U8A9"/>
<gene>
    <name evidence="7" type="ORF">RJ640_022109</name>
</gene>
<protein>
    <recommendedName>
        <fullName evidence="6">NAC domain-containing protein</fullName>
    </recommendedName>
</protein>
<keyword evidence="4" id="KW-0539">Nucleus</keyword>
<keyword evidence="8" id="KW-1185">Reference proteome</keyword>
<sequence length="290" mass="33212">MEGQSIITTVSIPTQNNTYQALDGNAVSSNFDARYLESFPPGYRFQPFDEELIEYYLKKKVNNEDLPPNKIFEVNLYQFNPKELADMYLSRGQKEMYFFTPRERKYRNGNRPNRAAGDGYWKATGADKAIKFNGRKEGAKKSLVFYAGKPPKGVKTNWIMHEFTLLNPPQRQERGAYGMRLDDWVLCRIYENRGSGLKGRKSQDQDNEVEAQETDGSIAQTPHSVTQQMPISYSTMLLGENVAPLIENEHIEMDSFYHYHGDSAILLSSYDNMLCPENLPFGAFVIAIHT</sequence>
<evidence type="ECO:0000259" key="6">
    <source>
        <dbReference type="PROSITE" id="PS51005"/>
    </source>
</evidence>
<dbReference type="InterPro" id="IPR003441">
    <property type="entry name" value="NAC-dom"/>
</dbReference>
<dbReference type="SUPFAM" id="SSF101941">
    <property type="entry name" value="NAC domain"/>
    <property type="match status" value="1"/>
</dbReference>
<feature type="region of interest" description="Disordered" evidence="5">
    <location>
        <begin position="196"/>
        <end position="217"/>
    </location>
</feature>
<evidence type="ECO:0000256" key="1">
    <source>
        <dbReference type="ARBA" id="ARBA00023015"/>
    </source>
</evidence>
<dbReference type="Pfam" id="PF02365">
    <property type="entry name" value="NAM"/>
    <property type="match status" value="1"/>
</dbReference>
<accession>A0AA88U8A9</accession>
<dbReference type="InterPro" id="IPR036093">
    <property type="entry name" value="NAC_dom_sf"/>
</dbReference>
<dbReference type="EMBL" id="JAVXUO010002529">
    <property type="protein sequence ID" value="KAK2972391.1"/>
    <property type="molecule type" value="Genomic_DNA"/>
</dbReference>
<evidence type="ECO:0000256" key="2">
    <source>
        <dbReference type="ARBA" id="ARBA00023125"/>
    </source>
</evidence>
<proteinExistence type="predicted"/>
<feature type="domain" description="NAC" evidence="6">
    <location>
        <begin position="39"/>
        <end position="192"/>
    </location>
</feature>
<dbReference type="PROSITE" id="PS51005">
    <property type="entry name" value="NAC"/>
    <property type="match status" value="1"/>
</dbReference>
<evidence type="ECO:0000256" key="3">
    <source>
        <dbReference type="ARBA" id="ARBA00023163"/>
    </source>
</evidence>
<evidence type="ECO:0000313" key="7">
    <source>
        <dbReference type="EMBL" id="KAK2972391.1"/>
    </source>
</evidence>
<reference evidence="7" key="1">
    <citation type="submission" date="2022-12" db="EMBL/GenBank/DDBJ databases">
        <title>Draft genome assemblies for two species of Escallonia (Escalloniales).</title>
        <authorList>
            <person name="Chanderbali A."/>
            <person name="Dervinis C."/>
            <person name="Anghel I."/>
            <person name="Soltis D."/>
            <person name="Soltis P."/>
            <person name="Zapata F."/>
        </authorList>
    </citation>
    <scope>NUCLEOTIDE SEQUENCE</scope>
    <source>
        <strain evidence="7">UCBG92.1500</strain>
        <tissue evidence="7">Leaf</tissue>
    </source>
</reference>
<name>A0AA88U8A9_9ASTE</name>
<dbReference type="Gene3D" id="2.170.150.80">
    <property type="entry name" value="NAC domain"/>
    <property type="match status" value="1"/>
</dbReference>
<comment type="caution">
    <text evidence="7">The sequence shown here is derived from an EMBL/GenBank/DDBJ whole genome shotgun (WGS) entry which is preliminary data.</text>
</comment>
<keyword evidence="1" id="KW-0805">Transcription regulation</keyword>
<evidence type="ECO:0000256" key="4">
    <source>
        <dbReference type="ARBA" id="ARBA00023242"/>
    </source>
</evidence>
<dbReference type="GO" id="GO:0006355">
    <property type="term" value="P:regulation of DNA-templated transcription"/>
    <property type="evidence" value="ECO:0007669"/>
    <property type="project" value="InterPro"/>
</dbReference>
<evidence type="ECO:0000256" key="5">
    <source>
        <dbReference type="SAM" id="MobiDB-lite"/>
    </source>
</evidence>
<dbReference type="PANTHER" id="PTHR31719">
    <property type="entry name" value="NAC TRANSCRIPTION FACTOR 56"/>
    <property type="match status" value="1"/>
</dbReference>
<keyword evidence="2" id="KW-0238">DNA-binding</keyword>
<dbReference type="Proteomes" id="UP001187471">
    <property type="component" value="Unassembled WGS sequence"/>
</dbReference>
<dbReference type="GO" id="GO:0003677">
    <property type="term" value="F:DNA binding"/>
    <property type="evidence" value="ECO:0007669"/>
    <property type="project" value="UniProtKB-KW"/>
</dbReference>
<organism evidence="7 8">
    <name type="scientific">Escallonia rubra</name>
    <dbReference type="NCBI Taxonomy" id="112253"/>
    <lineage>
        <taxon>Eukaryota</taxon>
        <taxon>Viridiplantae</taxon>
        <taxon>Streptophyta</taxon>
        <taxon>Embryophyta</taxon>
        <taxon>Tracheophyta</taxon>
        <taxon>Spermatophyta</taxon>
        <taxon>Magnoliopsida</taxon>
        <taxon>eudicotyledons</taxon>
        <taxon>Gunneridae</taxon>
        <taxon>Pentapetalae</taxon>
        <taxon>asterids</taxon>
        <taxon>campanulids</taxon>
        <taxon>Escalloniales</taxon>
        <taxon>Escalloniaceae</taxon>
        <taxon>Escallonia</taxon>
    </lineage>
</organism>
<keyword evidence="3" id="KW-0804">Transcription</keyword>